<sequence>MSNIHPEFHRFLHRQDKENLLGQRGIVVWLCGLSGSGKSTIANAAERVLHQQGRFTTILDGDNLRTGLNSNLGFSDDDRLENIRRISEVAKVFVSQGIITFVSAITPRGELRDLARGLLGNDLFEVYVKASYEACEQRDVKGLYAKAARGEIAHFTGKDGSFEPPNNPDLVLDTEKSSIEDAAFELLEAIRGKISAHRPLV</sequence>
<organism evidence="9 10">
    <name type="scientific">Luteolibacter yonseiensis</name>
    <dbReference type="NCBI Taxonomy" id="1144680"/>
    <lineage>
        <taxon>Bacteria</taxon>
        <taxon>Pseudomonadati</taxon>
        <taxon>Verrucomicrobiota</taxon>
        <taxon>Verrucomicrobiia</taxon>
        <taxon>Verrucomicrobiales</taxon>
        <taxon>Verrucomicrobiaceae</taxon>
        <taxon>Luteolibacter</taxon>
    </lineage>
</organism>
<evidence type="ECO:0000313" key="10">
    <source>
        <dbReference type="Proteomes" id="UP000600139"/>
    </source>
</evidence>
<dbReference type="InterPro" id="IPR050512">
    <property type="entry name" value="Sulf_AdTrans/APS_kinase"/>
</dbReference>
<dbReference type="RefSeq" id="WP_200349344.1">
    <property type="nucleotide sequence ID" value="NZ_BAABHZ010000010.1"/>
</dbReference>
<proteinExistence type="inferred from homology"/>
<evidence type="ECO:0000256" key="4">
    <source>
        <dbReference type="ARBA" id="ARBA00022741"/>
    </source>
</evidence>
<accession>A0A934R1E8</accession>
<dbReference type="GO" id="GO:0004020">
    <property type="term" value="F:adenylylsulfate kinase activity"/>
    <property type="evidence" value="ECO:0007669"/>
    <property type="project" value="UniProtKB-UniRule"/>
</dbReference>
<dbReference type="EC" id="2.7.1.25" evidence="2 6"/>
<dbReference type="GO" id="GO:0004781">
    <property type="term" value="F:sulfate adenylyltransferase (ATP) activity"/>
    <property type="evidence" value="ECO:0007669"/>
    <property type="project" value="TreeGrafter"/>
</dbReference>
<name>A0A934R1E8_9BACT</name>
<protein>
    <recommendedName>
        <fullName evidence="2 6">Adenylyl-sulfate kinase</fullName>
        <ecNumber evidence="2 6">2.7.1.25</ecNumber>
    </recommendedName>
    <alternativeName>
        <fullName evidence="6">APS kinase</fullName>
    </alternativeName>
    <alternativeName>
        <fullName evidence="6">ATP adenosine-5'-phosphosulfate 3'-phosphotransferase</fullName>
    </alternativeName>
    <alternativeName>
        <fullName evidence="6">Adenosine-5'-phosphosulfate kinase</fullName>
    </alternativeName>
</protein>
<keyword evidence="6 7" id="KW-0418">Kinase</keyword>
<reference evidence="9" key="1">
    <citation type="submission" date="2021-01" db="EMBL/GenBank/DDBJ databases">
        <title>Modified the classification status of verrucomicrobia.</title>
        <authorList>
            <person name="Feng X."/>
        </authorList>
    </citation>
    <scope>NUCLEOTIDE SEQUENCE</scope>
    <source>
        <strain evidence="9">JCM 18052</strain>
    </source>
</reference>
<dbReference type="SUPFAM" id="SSF52540">
    <property type="entry name" value="P-loop containing nucleoside triphosphate hydrolases"/>
    <property type="match status" value="1"/>
</dbReference>
<feature type="binding site" evidence="6">
    <location>
        <begin position="32"/>
        <end position="39"/>
    </location>
    <ligand>
        <name>ATP</name>
        <dbReference type="ChEBI" id="CHEBI:30616"/>
    </ligand>
</feature>
<keyword evidence="3 6" id="KW-0808">Transferase</keyword>
<evidence type="ECO:0000313" key="9">
    <source>
        <dbReference type="EMBL" id="MBK1814378.1"/>
    </source>
</evidence>
<dbReference type="InterPro" id="IPR059117">
    <property type="entry name" value="APS_kinase_dom"/>
</dbReference>
<keyword evidence="5 6" id="KW-0067">ATP-binding</keyword>
<comment type="caution">
    <text evidence="6">Lacks conserved residue(s) required for the propagation of feature annotation.</text>
</comment>
<feature type="domain" description="APS kinase" evidence="8">
    <location>
        <begin position="24"/>
        <end position="173"/>
    </location>
</feature>
<comment type="pathway">
    <text evidence="6 7">Sulfur metabolism; hydrogen sulfide biosynthesis; sulfite from sulfate: step 2/3.</text>
</comment>
<evidence type="ECO:0000256" key="5">
    <source>
        <dbReference type="ARBA" id="ARBA00022840"/>
    </source>
</evidence>
<evidence type="ECO:0000256" key="7">
    <source>
        <dbReference type="RuleBase" id="RU004347"/>
    </source>
</evidence>
<dbReference type="GO" id="GO:0019379">
    <property type="term" value="P:sulfate assimilation, phosphoadenylyl sulfate reduction by phosphoadenylyl-sulfate reductase (thioredoxin)"/>
    <property type="evidence" value="ECO:0007669"/>
    <property type="project" value="TreeGrafter"/>
</dbReference>
<dbReference type="GO" id="GO:0005524">
    <property type="term" value="F:ATP binding"/>
    <property type="evidence" value="ECO:0007669"/>
    <property type="project" value="UniProtKB-UniRule"/>
</dbReference>
<gene>
    <name evidence="6 9" type="primary">cysC</name>
    <name evidence="9" type="ORF">JIN84_02060</name>
</gene>
<dbReference type="GO" id="GO:0005737">
    <property type="term" value="C:cytoplasm"/>
    <property type="evidence" value="ECO:0007669"/>
    <property type="project" value="TreeGrafter"/>
</dbReference>
<dbReference type="NCBIfam" id="TIGR00455">
    <property type="entry name" value="apsK"/>
    <property type="match status" value="1"/>
</dbReference>
<dbReference type="EMBL" id="JAENIK010000004">
    <property type="protein sequence ID" value="MBK1814378.1"/>
    <property type="molecule type" value="Genomic_DNA"/>
</dbReference>
<dbReference type="CDD" id="cd02027">
    <property type="entry name" value="APSK"/>
    <property type="match status" value="1"/>
</dbReference>
<dbReference type="Pfam" id="PF01583">
    <property type="entry name" value="APS_kinase"/>
    <property type="match status" value="1"/>
</dbReference>
<dbReference type="PANTHER" id="PTHR42700">
    <property type="entry name" value="SULFATE ADENYLYLTRANSFERASE"/>
    <property type="match status" value="1"/>
</dbReference>
<dbReference type="Gene3D" id="3.40.50.300">
    <property type="entry name" value="P-loop containing nucleotide triphosphate hydrolases"/>
    <property type="match status" value="1"/>
</dbReference>
<dbReference type="PANTHER" id="PTHR42700:SF1">
    <property type="entry name" value="SULFATE ADENYLYLTRANSFERASE"/>
    <property type="match status" value="1"/>
</dbReference>
<comment type="function">
    <text evidence="6 7">Catalyzes the synthesis of activated sulfate.</text>
</comment>
<evidence type="ECO:0000256" key="3">
    <source>
        <dbReference type="ARBA" id="ARBA00022679"/>
    </source>
</evidence>
<dbReference type="GO" id="GO:0010134">
    <property type="term" value="P:sulfate assimilation via adenylyl sulfate reduction"/>
    <property type="evidence" value="ECO:0007669"/>
    <property type="project" value="TreeGrafter"/>
</dbReference>
<keyword evidence="6" id="KW-0597">Phosphoprotein</keyword>
<keyword evidence="10" id="KW-1185">Reference proteome</keyword>
<comment type="similarity">
    <text evidence="6 7">Belongs to the APS kinase family.</text>
</comment>
<dbReference type="Proteomes" id="UP000600139">
    <property type="component" value="Unassembled WGS sequence"/>
</dbReference>
<dbReference type="HAMAP" id="MF_00065">
    <property type="entry name" value="Adenylyl_sulf_kinase"/>
    <property type="match status" value="1"/>
</dbReference>
<evidence type="ECO:0000259" key="8">
    <source>
        <dbReference type="Pfam" id="PF01583"/>
    </source>
</evidence>
<evidence type="ECO:0000256" key="6">
    <source>
        <dbReference type="HAMAP-Rule" id="MF_00065"/>
    </source>
</evidence>
<dbReference type="NCBIfam" id="NF003013">
    <property type="entry name" value="PRK03846.1"/>
    <property type="match status" value="1"/>
</dbReference>
<comment type="caution">
    <text evidence="9">The sequence shown here is derived from an EMBL/GenBank/DDBJ whole genome shotgun (WGS) entry which is preliminary data.</text>
</comment>
<keyword evidence="4 6" id="KW-0547">Nucleotide-binding</keyword>
<comment type="catalytic activity">
    <reaction evidence="1 6 7">
        <text>adenosine 5'-phosphosulfate + ATP = 3'-phosphoadenylyl sulfate + ADP + H(+)</text>
        <dbReference type="Rhea" id="RHEA:24152"/>
        <dbReference type="ChEBI" id="CHEBI:15378"/>
        <dbReference type="ChEBI" id="CHEBI:30616"/>
        <dbReference type="ChEBI" id="CHEBI:58243"/>
        <dbReference type="ChEBI" id="CHEBI:58339"/>
        <dbReference type="ChEBI" id="CHEBI:456216"/>
        <dbReference type="EC" id="2.7.1.25"/>
    </reaction>
</comment>
<dbReference type="InterPro" id="IPR002891">
    <property type="entry name" value="APS"/>
</dbReference>
<evidence type="ECO:0000256" key="2">
    <source>
        <dbReference type="ARBA" id="ARBA00012121"/>
    </source>
</evidence>
<evidence type="ECO:0000256" key="1">
    <source>
        <dbReference type="ARBA" id="ARBA00001823"/>
    </source>
</evidence>
<dbReference type="GO" id="GO:0070814">
    <property type="term" value="P:hydrogen sulfide biosynthetic process"/>
    <property type="evidence" value="ECO:0007669"/>
    <property type="project" value="UniProtKB-UniRule"/>
</dbReference>
<dbReference type="InterPro" id="IPR027417">
    <property type="entry name" value="P-loop_NTPase"/>
</dbReference>
<dbReference type="AlphaFoldDB" id="A0A934R1E8"/>